<organism evidence="3 4">
    <name type="scientific">Demequina zhanjiangensis</name>
    <dbReference type="NCBI Taxonomy" id="3051659"/>
    <lineage>
        <taxon>Bacteria</taxon>
        <taxon>Bacillati</taxon>
        <taxon>Actinomycetota</taxon>
        <taxon>Actinomycetes</taxon>
        <taxon>Micrococcales</taxon>
        <taxon>Demequinaceae</taxon>
        <taxon>Demequina</taxon>
    </lineage>
</organism>
<dbReference type="EMBL" id="JAUHPV010000011">
    <property type="protein sequence ID" value="MDN4474122.1"/>
    <property type="molecule type" value="Genomic_DNA"/>
</dbReference>
<feature type="transmembrane region" description="Helical" evidence="1">
    <location>
        <begin position="21"/>
        <end position="40"/>
    </location>
</feature>
<name>A0ABT8G4R1_9MICO</name>
<feature type="domain" description="DUF1206" evidence="2">
    <location>
        <begin position="186"/>
        <end position="254"/>
    </location>
</feature>
<feature type="transmembrane region" description="Helical" evidence="1">
    <location>
        <begin position="60"/>
        <end position="78"/>
    </location>
</feature>
<feature type="transmembrane region" description="Helical" evidence="1">
    <location>
        <begin position="229"/>
        <end position="247"/>
    </location>
</feature>
<feature type="transmembrane region" description="Helical" evidence="1">
    <location>
        <begin position="99"/>
        <end position="116"/>
    </location>
</feature>
<sequence>MTASTSTDARDAWRTAARGGFAVSGLLHLVLAYLIVSIAIGSSAEADQSTALSRLQDLPLGTALLWIAAAALVALGLWQLADALRDGDLKDRGKAAAKGVLYLALAGTTMSVILGSSGGGDGQATGFASTLMAAPAGRLLVGLIGLGIVAGGAYHVHKGVTKGFEEDLKTPSHEEVGTGIRVTGTIGYVGKGLALGAVGVLFAIAAIQADPDEAKGVDGALEALLGLPGGPALVAAIGVGFAAYGLYSFGRARYARM</sequence>
<keyword evidence="4" id="KW-1185">Reference proteome</keyword>
<dbReference type="Pfam" id="PF06724">
    <property type="entry name" value="DUF1206"/>
    <property type="match status" value="3"/>
</dbReference>
<evidence type="ECO:0000259" key="2">
    <source>
        <dbReference type="Pfam" id="PF06724"/>
    </source>
</evidence>
<evidence type="ECO:0000313" key="3">
    <source>
        <dbReference type="EMBL" id="MDN4474122.1"/>
    </source>
</evidence>
<keyword evidence="1" id="KW-1133">Transmembrane helix</keyword>
<evidence type="ECO:0000313" key="4">
    <source>
        <dbReference type="Proteomes" id="UP001172738"/>
    </source>
</evidence>
<feature type="transmembrane region" description="Helical" evidence="1">
    <location>
        <begin position="136"/>
        <end position="156"/>
    </location>
</feature>
<evidence type="ECO:0000256" key="1">
    <source>
        <dbReference type="SAM" id="Phobius"/>
    </source>
</evidence>
<feature type="transmembrane region" description="Helical" evidence="1">
    <location>
        <begin position="188"/>
        <end position="209"/>
    </location>
</feature>
<dbReference type="RefSeq" id="WP_301130266.1">
    <property type="nucleotide sequence ID" value="NZ_JAUHPV010000011.1"/>
</dbReference>
<dbReference type="Proteomes" id="UP001172738">
    <property type="component" value="Unassembled WGS sequence"/>
</dbReference>
<keyword evidence="1" id="KW-0472">Membrane</keyword>
<comment type="caution">
    <text evidence="3">The sequence shown here is derived from an EMBL/GenBank/DDBJ whole genome shotgun (WGS) entry which is preliminary data.</text>
</comment>
<gene>
    <name evidence="3" type="ORF">QQX04_14065</name>
</gene>
<keyword evidence="1" id="KW-0812">Transmembrane</keyword>
<accession>A0ABT8G4R1</accession>
<dbReference type="InterPro" id="IPR009597">
    <property type="entry name" value="DUF1206"/>
</dbReference>
<feature type="domain" description="DUF1206" evidence="2">
    <location>
        <begin position="95"/>
        <end position="161"/>
    </location>
</feature>
<feature type="domain" description="DUF1206" evidence="2">
    <location>
        <begin position="20"/>
        <end position="85"/>
    </location>
</feature>
<reference evidence="3" key="1">
    <citation type="submission" date="2023-06" db="EMBL/GenBank/DDBJ databases">
        <title>SYSU T00b26.</title>
        <authorList>
            <person name="Gao L."/>
            <person name="Fang B.-Z."/>
            <person name="Li W.-J."/>
        </authorList>
    </citation>
    <scope>NUCLEOTIDE SEQUENCE</scope>
    <source>
        <strain evidence="3">SYSU T00b26</strain>
    </source>
</reference>
<protein>
    <submittedName>
        <fullName evidence="3">DUF1206 domain-containing protein</fullName>
    </submittedName>
</protein>
<proteinExistence type="predicted"/>